<dbReference type="AlphaFoldDB" id="A0A9N8KVX0"/>
<dbReference type="OrthoDB" id="8193942at2759"/>
<evidence type="ECO:0000313" key="3">
    <source>
        <dbReference type="Proteomes" id="UP001154114"/>
    </source>
</evidence>
<organism evidence="2 3">
    <name type="scientific">Chrysodeixis includens</name>
    <name type="common">Soybean looper</name>
    <name type="synonym">Pseudoplusia includens</name>
    <dbReference type="NCBI Taxonomy" id="689277"/>
    <lineage>
        <taxon>Eukaryota</taxon>
        <taxon>Metazoa</taxon>
        <taxon>Ecdysozoa</taxon>
        <taxon>Arthropoda</taxon>
        <taxon>Hexapoda</taxon>
        <taxon>Insecta</taxon>
        <taxon>Pterygota</taxon>
        <taxon>Neoptera</taxon>
        <taxon>Endopterygota</taxon>
        <taxon>Lepidoptera</taxon>
        <taxon>Glossata</taxon>
        <taxon>Ditrysia</taxon>
        <taxon>Noctuoidea</taxon>
        <taxon>Noctuidae</taxon>
        <taxon>Plusiinae</taxon>
        <taxon>Chrysodeixis</taxon>
    </lineage>
</organism>
<reference evidence="2" key="1">
    <citation type="submission" date="2021-12" db="EMBL/GenBank/DDBJ databases">
        <authorList>
            <person name="King R."/>
        </authorList>
    </citation>
    <scope>NUCLEOTIDE SEQUENCE</scope>
</reference>
<feature type="compositionally biased region" description="Acidic residues" evidence="1">
    <location>
        <begin position="139"/>
        <end position="148"/>
    </location>
</feature>
<protein>
    <submittedName>
        <fullName evidence="2">Uncharacterized protein</fullName>
    </submittedName>
</protein>
<sequence>METCVRGFSFMSDSKLDLLDLQFIESGKLERAWKTTRRERRKQREQKIWDEFVKERDVVKCAYSDDPYQFLDELPDAYLQEIMDTQLEKKKALTANLAEARAKDKQNNDDSDDNQHTCVVTFADEIDKDDCDVFRIFDDEPSGDEEPMNESTSPKTVRERGVELPSENESPDRPSSADKASSKSSENVTNVIESSIYCAKVKDLRMKLNEEFKEMMTTLDRRDILTAEPDDICRMLKRSAEFCNRFNRIYMYQLQRQMHDLKRNNSVTLPFAKHTQFQSQMVRIVSLHQNLLQSFQVFHKSFSQTCCVRESAAALGALLGAARSASLLCAAVPPPKDFAAAADLYKDDLMATCEKFDEIVNEYAIRCEEFLNSFENAQNLAYPKKPPKRVKKRAIAPWAKNGSKNRKRLSYYILDT</sequence>
<evidence type="ECO:0000313" key="2">
    <source>
        <dbReference type="EMBL" id="CAD0201557.1"/>
    </source>
</evidence>
<keyword evidence="3" id="KW-1185">Reference proteome</keyword>
<gene>
    <name evidence="2" type="ORF">CINC_LOCUS3227</name>
</gene>
<name>A0A9N8KVX0_CHRIL</name>
<evidence type="ECO:0000256" key="1">
    <source>
        <dbReference type="SAM" id="MobiDB-lite"/>
    </source>
</evidence>
<proteinExistence type="predicted"/>
<feature type="region of interest" description="Disordered" evidence="1">
    <location>
        <begin position="135"/>
        <end position="186"/>
    </location>
</feature>
<dbReference type="EMBL" id="LR824017">
    <property type="protein sequence ID" value="CAD0201557.1"/>
    <property type="molecule type" value="Genomic_DNA"/>
</dbReference>
<dbReference type="Proteomes" id="UP001154114">
    <property type="component" value="Chromosome 14"/>
</dbReference>
<accession>A0A9N8KVX0</accession>